<dbReference type="Pfam" id="PF01223">
    <property type="entry name" value="Endonuclease_NS"/>
    <property type="match status" value="1"/>
</dbReference>
<evidence type="ECO:0000256" key="10">
    <source>
        <dbReference type="RuleBase" id="RU366055"/>
    </source>
</evidence>
<protein>
    <recommendedName>
        <fullName evidence="10">Endonuclease</fullName>
        <ecNumber evidence="10">3.1.30.-</ecNumber>
    </recommendedName>
</protein>
<evidence type="ECO:0000256" key="6">
    <source>
        <dbReference type="ARBA" id="ARBA00022801"/>
    </source>
</evidence>
<dbReference type="PANTHER" id="PTHR13966">
    <property type="entry name" value="ENDONUCLEASE RELATED"/>
    <property type="match status" value="1"/>
</dbReference>
<keyword evidence="6 10" id="KW-0378">Hydrolase</keyword>
<organism evidence="13 14">
    <name type="scientific">Leeuwenhoekiella nanhaiensis</name>
    <dbReference type="NCBI Taxonomy" id="1655491"/>
    <lineage>
        <taxon>Bacteria</taxon>
        <taxon>Pseudomonadati</taxon>
        <taxon>Bacteroidota</taxon>
        <taxon>Flavobacteriia</taxon>
        <taxon>Flavobacteriales</taxon>
        <taxon>Flavobacteriaceae</taxon>
        <taxon>Leeuwenhoekiella</taxon>
    </lineage>
</organism>
<comment type="caution">
    <text evidence="13">The sequence shown here is derived from an EMBL/GenBank/DDBJ whole genome shotgun (WGS) entry which is preliminary data.</text>
</comment>
<keyword evidence="14" id="KW-1185">Reference proteome</keyword>
<evidence type="ECO:0000259" key="12">
    <source>
        <dbReference type="SMART" id="SM00892"/>
    </source>
</evidence>
<evidence type="ECO:0000259" key="11">
    <source>
        <dbReference type="SMART" id="SM00477"/>
    </source>
</evidence>
<dbReference type="GO" id="GO:0046872">
    <property type="term" value="F:metal ion binding"/>
    <property type="evidence" value="ECO:0007669"/>
    <property type="project" value="UniProtKB-KW"/>
</dbReference>
<dbReference type="SUPFAM" id="SSF54060">
    <property type="entry name" value="His-Me finger endonucleases"/>
    <property type="match status" value="1"/>
</dbReference>
<keyword evidence="7" id="KW-0460">Magnesium</keyword>
<dbReference type="GO" id="GO:0003676">
    <property type="term" value="F:nucleic acid binding"/>
    <property type="evidence" value="ECO:0007669"/>
    <property type="project" value="InterPro"/>
</dbReference>
<dbReference type="PROSITE" id="PS01070">
    <property type="entry name" value="NUCLEASE_NON_SPEC"/>
    <property type="match status" value="1"/>
</dbReference>
<dbReference type="InterPro" id="IPR044929">
    <property type="entry name" value="DNA/RNA_non-sp_Endonuclease_sf"/>
</dbReference>
<dbReference type="InterPro" id="IPR040255">
    <property type="entry name" value="Non-specific_endonuclease"/>
</dbReference>
<dbReference type="GO" id="GO:0004519">
    <property type="term" value="F:endonuclease activity"/>
    <property type="evidence" value="ECO:0007669"/>
    <property type="project" value="UniProtKB-UniRule"/>
</dbReference>
<evidence type="ECO:0000256" key="1">
    <source>
        <dbReference type="ARBA" id="ARBA00001946"/>
    </source>
</evidence>
<dbReference type="EC" id="3.1.30.-" evidence="10"/>
<dbReference type="InterPro" id="IPR044925">
    <property type="entry name" value="His-Me_finger_sf"/>
</dbReference>
<evidence type="ECO:0000256" key="9">
    <source>
        <dbReference type="PIRSR" id="PIRSR640255-2"/>
    </source>
</evidence>
<keyword evidence="4 9" id="KW-0479">Metal-binding</keyword>
<comment type="similarity">
    <text evidence="2 10">Belongs to the DNA/RNA non-specific endonuclease family.</text>
</comment>
<reference evidence="13 14" key="1">
    <citation type="submission" date="2017-08" db="EMBL/GenBank/DDBJ databases">
        <title>The whole genome shortgun sequences of strain Leeuwenhoekiella nanhaiensis G18 from the South China Sea.</title>
        <authorList>
            <person name="Liu Q."/>
        </authorList>
    </citation>
    <scope>NUCLEOTIDE SEQUENCE [LARGE SCALE GENOMIC DNA]</scope>
    <source>
        <strain evidence="13 14">G18</strain>
    </source>
</reference>
<feature type="domain" description="ENPP1-3/EXOG-like endonuclease/phosphodiesterase" evidence="11">
    <location>
        <begin position="60"/>
        <end position="252"/>
    </location>
</feature>
<dbReference type="PANTHER" id="PTHR13966:SF5">
    <property type="entry name" value="ENDONUCLEASE G, MITOCHONDRIAL"/>
    <property type="match status" value="1"/>
</dbReference>
<evidence type="ECO:0000313" key="14">
    <source>
        <dbReference type="Proteomes" id="UP000229433"/>
    </source>
</evidence>
<dbReference type="SMART" id="SM00477">
    <property type="entry name" value="NUC"/>
    <property type="match status" value="1"/>
</dbReference>
<dbReference type="InterPro" id="IPR001604">
    <property type="entry name" value="Endo_G_ENPP1-like_dom"/>
</dbReference>
<evidence type="ECO:0000256" key="8">
    <source>
        <dbReference type="PIRSR" id="PIRSR640255-1"/>
    </source>
</evidence>
<dbReference type="AlphaFoldDB" id="A0A2G1VNX6"/>
<evidence type="ECO:0000313" key="13">
    <source>
        <dbReference type="EMBL" id="PHQ28179.1"/>
    </source>
</evidence>
<dbReference type="Gene3D" id="3.40.570.10">
    <property type="entry name" value="Extracellular Endonuclease, subunit A"/>
    <property type="match status" value="1"/>
</dbReference>
<keyword evidence="5 10" id="KW-0255">Endonuclease</keyword>
<evidence type="ECO:0000256" key="7">
    <source>
        <dbReference type="ARBA" id="ARBA00022842"/>
    </source>
</evidence>
<feature type="domain" description="DNA/RNA non-specific endonuclease/pyrophosphatase/phosphodiesterase" evidence="12">
    <location>
        <begin position="59"/>
        <end position="252"/>
    </location>
</feature>
<dbReference type="InterPro" id="IPR018524">
    <property type="entry name" value="DNA/RNA_endonuclease_AS"/>
</dbReference>
<comment type="cofactor">
    <cofactor evidence="1 10">
        <name>Mg(2+)</name>
        <dbReference type="ChEBI" id="CHEBI:18420"/>
    </cofactor>
</comment>
<accession>A0A2G1VNX6</accession>
<dbReference type="CDD" id="cd00091">
    <property type="entry name" value="NUC"/>
    <property type="match status" value="1"/>
</dbReference>
<evidence type="ECO:0000256" key="4">
    <source>
        <dbReference type="ARBA" id="ARBA00022723"/>
    </source>
</evidence>
<dbReference type="GO" id="GO:0016787">
    <property type="term" value="F:hydrolase activity"/>
    <property type="evidence" value="ECO:0007669"/>
    <property type="project" value="UniProtKB-KW"/>
</dbReference>
<dbReference type="InterPro" id="IPR020821">
    <property type="entry name" value="ENPP1-3/EXOG-like_nuc-like"/>
</dbReference>
<dbReference type="RefSeq" id="WP_099647354.1">
    <property type="nucleotide sequence ID" value="NZ_KZ319299.1"/>
</dbReference>
<dbReference type="OrthoDB" id="9811262at2"/>
<name>A0A2G1VNX6_9FLAO</name>
<proteinExistence type="inferred from homology"/>
<evidence type="ECO:0000256" key="5">
    <source>
        <dbReference type="ARBA" id="ARBA00022759"/>
    </source>
</evidence>
<dbReference type="EMBL" id="NQXA01000018">
    <property type="protein sequence ID" value="PHQ28179.1"/>
    <property type="molecule type" value="Genomic_DNA"/>
</dbReference>
<feature type="active site" description="Proton acceptor" evidence="8">
    <location>
        <position position="121"/>
    </location>
</feature>
<sequence>MKRKYTYPLLMMIAVTLIFLAERYLDAQEKQKYVEAATSVKSEALDFFLPAATSNQIINHDYYTLEYNEEAEQASWVAYTLTKDQLVDAELSRPYFEVDPAVKTGAAHWRNYKNSGYDRGHLCPAGDRRFSPQAYDETFLTSNISPQLREFNGGIWNRLENQVRDWARRYGELTVVTGGLLEDPVAKIGEEEVYVPSAFYKIVIRKESSGFTALAFLVPHSESDQDLKAFVVTIDAIEELTKLDFFPQLDDATETQLEASNSVTDWKF</sequence>
<evidence type="ECO:0000256" key="3">
    <source>
        <dbReference type="ARBA" id="ARBA00022722"/>
    </source>
</evidence>
<keyword evidence="3 10" id="KW-0540">Nuclease</keyword>
<evidence type="ECO:0000256" key="2">
    <source>
        <dbReference type="ARBA" id="ARBA00010052"/>
    </source>
</evidence>
<feature type="binding site" evidence="9">
    <location>
        <position position="152"/>
    </location>
    <ligand>
        <name>Mg(2+)</name>
        <dbReference type="ChEBI" id="CHEBI:18420"/>
        <note>catalytic</note>
    </ligand>
</feature>
<dbReference type="Proteomes" id="UP000229433">
    <property type="component" value="Unassembled WGS sequence"/>
</dbReference>
<dbReference type="SMART" id="SM00892">
    <property type="entry name" value="Endonuclease_NS"/>
    <property type="match status" value="1"/>
</dbReference>
<gene>
    <name evidence="13" type="ORF">CJ305_16205</name>
</gene>